<dbReference type="GO" id="GO:0008270">
    <property type="term" value="F:zinc ion binding"/>
    <property type="evidence" value="ECO:0007669"/>
    <property type="project" value="InterPro"/>
</dbReference>
<evidence type="ECO:0000256" key="1">
    <source>
        <dbReference type="ARBA" id="ARBA00004123"/>
    </source>
</evidence>
<dbReference type="Proteomes" id="UP000829364">
    <property type="component" value="Chromosome 2"/>
</dbReference>
<dbReference type="GeneID" id="72064042"/>
<dbReference type="RefSeq" id="XP_047839037.1">
    <property type="nucleotide sequence ID" value="XM_047983067.1"/>
</dbReference>
<evidence type="ECO:0000256" key="3">
    <source>
        <dbReference type="SAM" id="MobiDB-lite"/>
    </source>
</evidence>
<dbReference type="AlphaFoldDB" id="A0A9Q8QAU7"/>
<feature type="region of interest" description="Disordered" evidence="3">
    <location>
        <begin position="469"/>
        <end position="500"/>
    </location>
</feature>
<reference evidence="5" key="1">
    <citation type="submission" date="2021-11" db="EMBL/GenBank/DDBJ databases">
        <title>Purpureocillium_takamizusanense_genome.</title>
        <authorList>
            <person name="Nguyen N.-H."/>
        </authorList>
    </citation>
    <scope>NUCLEOTIDE SEQUENCE</scope>
    <source>
        <strain evidence="5">PT3</strain>
    </source>
</reference>
<dbReference type="GO" id="GO:0045944">
    <property type="term" value="P:positive regulation of transcription by RNA polymerase II"/>
    <property type="evidence" value="ECO:0007669"/>
    <property type="project" value="TreeGrafter"/>
</dbReference>
<dbReference type="Pfam" id="PF11951">
    <property type="entry name" value="Fungal_trans_2"/>
    <property type="match status" value="1"/>
</dbReference>
<dbReference type="GO" id="GO:0000976">
    <property type="term" value="F:transcription cis-regulatory region binding"/>
    <property type="evidence" value="ECO:0007669"/>
    <property type="project" value="TreeGrafter"/>
</dbReference>
<evidence type="ECO:0000259" key="4">
    <source>
        <dbReference type="PROSITE" id="PS50048"/>
    </source>
</evidence>
<evidence type="ECO:0000313" key="5">
    <source>
        <dbReference type="EMBL" id="UNI15556.1"/>
    </source>
</evidence>
<dbReference type="OrthoDB" id="5386330at2759"/>
<protein>
    <recommendedName>
        <fullName evidence="4">Zn(2)-C6 fungal-type domain-containing protein</fullName>
    </recommendedName>
</protein>
<dbReference type="GO" id="GO:0000981">
    <property type="term" value="F:DNA-binding transcription factor activity, RNA polymerase II-specific"/>
    <property type="evidence" value="ECO:0007669"/>
    <property type="project" value="InterPro"/>
</dbReference>
<evidence type="ECO:0000256" key="2">
    <source>
        <dbReference type="ARBA" id="ARBA00023242"/>
    </source>
</evidence>
<dbReference type="PANTHER" id="PTHR37534:SF51">
    <property type="entry name" value="ACRIFLAVINE SENSITIVITY CONTROL PROTEIN ACR-2"/>
    <property type="match status" value="1"/>
</dbReference>
<proteinExistence type="predicted"/>
<feature type="domain" description="Zn(2)-C6 fungal-type" evidence="4">
    <location>
        <begin position="30"/>
        <end position="58"/>
    </location>
</feature>
<feature type="region of interest" description="Disordered" evidence="3">
    <location>
        <begin position="82"/>
        <end position="169"/>
    </location>
</feature>
<feature type="compositionally biased region" description="Polar residues" evidence="3">
    <location>
        <begin position="17"/>
        <end position="26"/>
    </location>
</feature>
<comment type="subcellular location">
    <subcellularLocation>
        <location evidence="1">Nucleus</location>
    </subcellularLocation>
</comment>
<dbReference type="KEGG" id="ptkz:JDV02_002081"/>
<dbReference type="SMART" id="SM00066">
    <property type="entry name" value="GAL4"/>
    <property type="match status" value="1"/>
</dbReference>
<feature type="compositionally biased region" description="Low complexity" evidence="3">
    <location>
        <begin position="126"/>
        <end position="146"/>
    </location>
</feature>
<dbReference type="SUPFAM" id="SSF57701">
    <property type="entry name" value="Zn2/Cys6 DNA-binding domain"/>
    <property type="match status" value="1"/>
</dbReference>
<name>A0A9Q8QAU7_9HYPO</name>
<gene>
    <name evidence="5" type="ORF">JDV02_002081</name>
</gene>
<dbReference type="InterPro" id="IPR021858">
    <property type="entry name" value="Fun_TF"/>
</dbReference>
<keyword evidence="2" id="KW-0539">Nucleus</keyword>
<dbReference type="GO" id="GO:0005634">
    <property type="term" value="C:nucleus"/>
    <property type="evidence" value="ECO:0007669"/>
    <property type="project" value="UniProtKB-SubCell"/>
</dbReference>
<feature type="compositionally biased region" description="Low complexity" evidence="3">
    <location>
        <begin position="469"/>
        <end position="481"/>
    </location>
</feature>
<feature type="region of interest" description="Disordered" evidence="3">
    <location>
        <begin position="1"/>
        <end position="33"/>
    </location>
</feature>
<dbReference type="CDD" id="cd00067">
    <property type="entry name" value="GAL4"/>
    <property type="match status" value="1"/>
</dbReference>
<accession>A0A9Q8QAU7</accession>
<evidence type="ECO:0000313" key="6">
    <source>
        <dbReference type="Proteomes" id="UP000829364"/>
    </source>
</evidence>
<dbReference type="PANTHER" id="PTHR37534">
    <property type="entry name" value="TRANSCRIPTIONAL ACTIVATOR PROTEIN UGA3"/>
    <property type="match status" value="1"/>
</dbReference>
<dbReference type="InterPro" id="IPR001138">
    <property type="entry name" value="Zn2Cys6_DnaBD"/>
</dbReference>
<keyword evidence="6" id="KW-1185">Reference proteome</keyword>
<dbReference type="PROSITE" id="PS00463">
    <property type="entry name" value="ZN2_CY6_FUNGAL_1"/>
    <property type="match status" value="1"/>
</dbReference>
<feature type="compositionally biased region" description="Low complexity" evidence="3">
    <location>
        <begin position="7"/>
        <end position="16"/>
    </location>
</feature>
<dbReference type="InterPro" id="IPR036864">
    <property type="entry name" value="Zn2-C6_fun-type_DNA-bd_sf"/>
</dbReference>
<organism evidence="5 6">
    <name type="scientific">Purpureocillium takamizusanense</name>
    <dbReference type="NCBI Taxonomy" id="2060973"/>
    <lineage>
        <taxon>Eukaryota</taxon>
        <taxon>Fungi</taxon>
        <taxon>Dikarya</taxon>
        <taxon>Ascomycota</taxon>
        <taxon>Pezizomycotina</taxon>
        <taxon>Sordariomycetes</taxon>
        <taxon>Hypocreomycetidae</taxon>
        <taxon>Hypocreales</taxon>
        <taxon>Ophiocordycipitaceae</taxon>
        <taxon>Purpureocillium</taxon>
    </lineage>
</organism>
<dbReference type="Gene3D" id="4.10.240.10">
    <property type="entry name" value="Zn(2)-C6 fungal-type DNA-binding domain"/>
    <property type="match status" value="1"/>
</dbReference>
<dbReference type="PROSITE" id="PS50048">
    <property type="entry name" value="ZN2_CY6_FUNGAL_2"/>
    <property type="match status" value="1"/>
</dbReference>
<sequence length="699" mass="77393">MPPRTQQPPSRTPQSSKASSKGNAKPTTPPCHTCRRQRLRCDGAKPACSKCIARGVECLGYGPQALLWVQPKSLKPAHEAANLRGNENHSGGQEIQGREKRRGRPRLVLMSSSPDDDDDTHHRHALLQLRPLQNQKPQQQKRQSQQWIAVSGPNGGRRPQVRSPPCFPGPHAGLEPVDYKNHKLTLDCLAYFNDFVCPDMVLLDTPANPLRAPLEFWRYIPDVVLDILVSTSLTHQLIRAKAHEIASSPVAAAQGNDADALVPIKRNRMSGLHGPSVPVIYKYHQRTLRAVNRELSKTESRYGDLALGIIITLMRVEIQQSAFGAWPAHLEAARAIIAHRGGFSRLATMGDVYVGEGLVNFMLVDVMNSIMTPSWLMDERTTSQTEYIPHLHTIYKDGKDSDFPCPATLMEAIIRTNHVRALSQDKRGRQQQQHREAELDHMAGQILTSIASFNAADWTREHVRALLSPSTSLASSPSSSDTARDSPDEEQQPHGEDGESLAVVDTAALDDAVAAVVDMCTELTKAIQYAALLYCIRTLYMDRRRPFSFSPSSSSDMALDVESAHRSALEMLLAALHRLWDDDGGKPKTTDWCGKLSFWPLFIAGMEMDPAGPPESRAERDFVCGALRRLVYYLGDLSPLDAVSVLQLIWRKTAAAAAATATEVEGEEQEQEGGGCSGQQRFSWDERLVMPGIRGLYFF</sequence>
<dbReference type="Pfam" id="PF00172">
    <property type="entry name" value="Zn_clus"/>
    <property type="match status" value="1"/>
</dbReference>
<dbReference type="EMBL" id="CP086355">
    <property type="protein sequence ID" value="UNI15556.1"/>
    <property type="molecule type" value="Genomic_DNA"/>
</dbReference>
<feature type="compositionally biased region" description="Basic and acidic residues" evidence="3">
    <location>
        <begin position="482"/>
        <end position="497"/>
    </location>
</feature>